<organism evidence="5">
    <name type="scientific">Thermocrinis ruber</name>
    <dbReference type="NCBI Taxonomy" id="75906"/>
    <lineage>
        <taxon>Bacteria</taxon>
        <taxon>Pseudomonadati</taxon>
        <taxon>Aquificota</taxon>
        <taxon>Aquificia</taxon>
        <taxon>Aquificales</taxon>
        <taxon>Aquificaceae</taxon>
        <taxon>Thermocrinis</taxon>
    </lineage>
</organism>
<dbReference type="OrthoDB" id="9810477at2"/>
<feature type="region of interest" description="Disordered" evidence="2">
    <location>
        <begin position="34"/>
        <end position="68"/>
    </location>
</feature>
<keyword evidence="1" id="KW-0732">Signal</keyword>
<proteinExistence type="predicted"/>
<dbReference type="InterPro" id="IPR050570">
    <property type="entry name" value="Cell_wall_metabolism_enzyme"/>
</dbReference>
<dbReference type="eggNOG" id="COG4942">
    <property type="taxonomic scope" value="Bacteria"/>
</dbReference>
<dbReference type="GO" id="GO:0004222">
    <property type="term" value="F:metalloendopeptidase activity"/>
    <property type="evidence" value="ECO:0007669"/>
    <property type="project" value="TreeGrafter"/>
</dbReference>
<dbReference type="InterPro" id="IPR016047">
    <property type="entry name" value="M23ase_b-sheet_dom"/>
</dbReference>
<dbReference type="RefSeq" id="WP_025305743.1">
    <property type="nucleotide sequence ID" value="NZ_CP007028.1"/>
</dbReference>
<accession>W0DFG9</accession>
<name>W0DFG9_9AQUI</name>
<feature type="compositionally biased region" description="Basic and acidic residues" evidence="2">
    <location>
        <begin position="34"/>
        <end position="60"/>
    </location>
</feature>
<keyword evidence="5" id="KW-1185">Reference proteome</keyword>
<evidence type="ECO:0000259" key="3">
    <source>
        <dbReference type="Pfam" id="PF01551"/>
    </source>
</evidence>
<feature type="domain" description="M23ase beta-sheet core" evidence="3">
    <location>
        <begin position="81"/>
        <end position="172"/>
    </location>
</feature>
<dbReference type="InterPro" id="IPR011055">
    <property type="entry name" value="Dup_hybrid_motif"/>
</dbReference>
<dbReference type="AlphaFoldDB" id="W0DFG9"/>
<sequence length="180" mass="20380">MPTGAWKQAITVFLLITFINSCVQIEIRDRRPPVYRKQETPSKPPKEIPKPKEPAREQEVKPPTVEVPKVPMPVKGAPIRSHRGYFIKSSCDEFFRAVERGRVLYAGDDLKGYGWVVMVEQEDGYITVYTRAERVFVKKGESVKKGQVLGKVGKQGQDCGIGFELRLKDGSPTNFELVKE</sequence>
<reference evidence="4 5" key="1">
    <citation type="submission" date="2013-12" db="EMBL/GenBank/DDBJ databases">
        <authorList>
            <consortium name="DOE Joint Genome Institute"/>
            <person name="Eisen J."/>
            <person name="Huntemann M."/>
            <person name="Han J."/>
            <person name="Chen A."/>
            <person name="Kyrpides N."/>
            <person name="Mavromatis K."/>
            <person name="Markowitz V."/>
            <person name="Palaniappan K."/>
            <person name="Ivanova N."/>
            <person name="Schaumberg A."/>
            <person name="Pati A."/>
            <person name="Liolios K."/>
            <person name="Nordberg H.P."/>
            <person name="Cantor M.N."/>
            <person name="Hua S.X."/>
            <person name="Woyke T."/>
        </authorList>
    </citation>
    <scope>NUCLEOTIDE SEQUENCE [LARGE SCALE GENOMIC DNA]</scope>
    <source>
        <strain evidence="4 5">DSM 23557</strain>
    </source>
</reference>
<dbReference type="CDD" id="cd12797">
    <property type="entry name" value="M23_peptidase"/>
    <property type="match status" value="1"/>
</dbReference>
<dbReference type="PANTHER" id="PTHR21666">
    <property type="entry name" value="PEPTIDASE-RELATED"/>
    <property type="match status" value="1"/>
</dbReference>
<gene>
    <name evidence="4" type="ORF">THERU_02685</name>
</gene>
<dbReference type="Proteomes" id="UP000018914">
    <property type="component" value="Chromosome"/>
</dbReference>
<dbReference type="Gene3D" id="2.70.70.10">
    <property type="entry name" value="Glucose Permease (Domain IIA)"/>
    <property type="match status" value="1"/>
</dbReference>
<evidence type="ECO:0000313" key="5">
    <source>
        <dbReference type="Proteomes" id="UP000018914"/>
    </source>
</evidence>
<dbReference type="SUPFAM" id="SSF51261">
    <property type="entry name" value="Duplicated hybrid motif"/>
    <property type="match status" value="1"/>
</dbReference>
<evidence type="ECO:0000256" key="2">
    <source>
        <dbReference type="SAM" id="MobiDB-lite"/>
    </source>
</evidence>
<dbReference type="Pfam" id="PF01551">
    <property type="entry name" value="Peptidase_M23"/>
    <property type="match status" value="1"/>
</dbReference>
<evidence type="ECO:0000313" key="4">
    <source>
        <dbReference type="EMBL" id="AHE95768.1"/>
    </source>
</evidence>
<evidence type="ECO:0000256" key="1">
    <source>
        <dbReference type="ARBA" id="ARBA00022729"/>
    </source>
</evidence>
<dbReference type="STRING" id="75906.THERU_02685"/>
<dbReference type="HOGENOM" id="CLU_1616781_0_0_0"/>
<dbReference type="EMBL" id="CP007028">
    <property type="protein sequence ID" value="AHE95768.1"/>
    <property type="molecule type" value="Genomic_DNA"/>
</dbReference>
<protein>
    <recommendedName>
        <fullName evidence="3">M23ase beta-sheet core domain-containing protein</fullName>
    </recommendedName>
</protein>
<dbReference type="PANTHER" id="PTHR21666:SF289">
    <property type="entry name" value="L-ALA--D-GLU ENDOPEPTIDASE"/>
    <property type="match status" value="1"/>
</dbReference>
<dbReference type="KEGG" id="trd:THERU_02685"/>